<evidence type="ECO:0000256" key="5">
    <source>
        <dbReference type="ARBA" id="ARBA00081138"/>
    </source>
</evidence>
<organism evidence="7 8">
    <name type="scientific">Corynebacterium comes</name>
    <dbReference type="NCBI Taxonomy" id="2675218"/>
    <lineage>
        <taxon>Bacteria</taxon>
        <taxon>Bacillati</taxon>
        <taxon>Actinomycetota</taxon>
        <taxon>Actinomycetes</taxon>
        <taxon>Mycobacteriales</taxon>
        <taxon>Corynebacteriaceae</taxon>
        <taxon>Corynebacterium</taxon>
    </lineage>
</organism>
<dbReference type="FunFam" id="3.40.1080.10:FF:000001">
    <property type="entry name" value="Succinyl-coa:3-ketoacid-coenzyme a transferase subunit b"/>
    <property type="match status" value="1"/>
</dbReference>
<evidence type="ECO:0000313" key="8">
    <source>
        <dbReference type="Proteomes" id="UP000425178"/>
    </source>
</evidence>
<comment type="subunit">
    <text evidence="3">Heterodimer of a subunit A and a subunit B.</text>
</comment>
<dbReference type="InterPro" id="IPR012791">
    <property type="entry name" value="3-oxoacid_CoA-transf_B"/>
</dbReference>
<dbReference type="KEGG" id="ccoe:CETAM_01595"/>
<proteinExistence type="inferred from homology"/>
<evidence type="ECO:0000256" key="4">
    <source>
        <dbReference type="ARBA" id="ARBA00072796"/>
    </source>
</evidence>
<dbReference type="Pfam" id="PF01144">
    <property type="entry name" value="CoA_trans"/>
    <property type="match status" value="1"/>
</dbReference>
<keyword evidence="8" id="KW-1185">Reference proteome</keyword>
<dbReference type="PROSITE" id="PS01274">
    <property type="entry name" value="COA_TRANSF_2"/>
    <property type="match status" value="1"/>
</dbReference>
<dbReference type="Proteomes" id="UP000425178">
    <property type="component" value="Chromosome"/>
</dbReference>
<reference evidence="7 8" key="1">
    <citation type="journal article" date="2021" name="Int. J. Syst. Evol. Microbiol.">
        <title>Classification of three corynebacterial strains isolated from a small paddock in North Rhine-Westphalia: proposal of &lt;i&gt;Corynebacterium kalinowskii&lt;/i&gt; sp. nov., &lt;i&gt;Corynebacterium comes&lt;/i&gt; sp. nov. and &lt;i&gt;Corynebacterium occultum&lt;/i&gt; sp. nov.</title>
        <authorList>
            <person name="Schaffert L."/>
            <person name="Ruwe M."/>
            <person name="Milse J."/>
            <person name="Hanuschka K."/>
            <person name="Ortseifen V."/>
            <person name="Droste J."/>
            <person name="Brandt D."/>
            <person name="Schl L."/>
            <person name="Kutter Y."/>
            <person name="Vinke S."/>
            <person name="Vieh P."/>
            <person name="Jacob L."/>
            <person name="L N.C."/>
            <person name="Schulte-Berndt E."/>
            <person name="Hain C."/>
            <person name="Linder M."/>
            <person name="Schmidt P."/>
            <person name="Wollenschl L."/>
            <person name="Luttermann T."/>
            <person name="Thieme E."/>
            <person name="Hassa J."/>
            <person name="Haak M."/>
            <person name="Wittchen M."/>
            <person name="Mentz A."/>
            <person name="Persicke M."/>
            <person name="Busche T."/>
            <person name="R C."/>
        </authorList>
    </citation>
    <scope>NUCLEOTIDE SEQUENCE [LARGE SCALE GENOMIC DNA]</scope>
    <source>
        <strain evidence="7 8">2019</strain>
    </source>
</reference>
<dbReference type="InterPro" id="IPR004165">
    <property type="entry name" value="CoA_trans_fam_I"/>
</dbReference>
<dbReference type="Gene3D" id="3.40.1080.10">
    <property type="entry name" value="Glutaconate Coenzyme A-transferase"/>
    <property type="match status" value="1"/>
</dbReference>
<comment type="similarity">
    <text evidence="1">Belongs to the 3-oxoacid CoA-transferase subunit B family.</text>
</comment>
<protein>
    <recommendedName>
        <fullName evidence="4">Probable succinyl-CoA:3-ketoacid coenzyme A transferase subunit B</fullName>
    </recommendedName>
    <alternativeName>
        <fullName evidence="6">OXCT B</fullName>
    </alternativeName>
    <alternativeName>
        <fullName evidence="5">Succinyl-CoA:3-oxoacid CoA-transferase</fullName>
    </alternativeName>
</protein>
<dbReference type="RefSeq" id="WP_156226762.1">
    <property type="nucleotide sequence ID" value="NZ_CP046453.1"/>
</dbReference>
<keyword evidence="2 7" id="KW-0808">Transferase</keyword>
<evidence type="ECO:0000313" key="7">
    <source>
        <dbReference type="EMBL" id="QGU03604.1"/>
    </source>
</evidence>
<dbReference type="AlphaFoldDB" id="A0A6B8VQC9"/>
<evidence type="ECO:0000256" key="1">
    <source>
        <dbReference type="ARBA" id="ARBA00007047"/>
    </source>
</evidence>
<sequence length="220" mass="23095">MTWTRDEMAAIAASELVDGDYVNLGIGIPTLIANNLPAGVNVVFQSENGILGMGPNPYPGEEDPDLINAGKQTVTLVPGAAIFDSATSFGMIRSGKMKAAFLGAMEVSATGDLANWQVPGKLVKGMGGAMDLVAGARRVVVLTDHTAKDGSPKIVENCSLPLTGVGVVDRIITNLAVFDITDGRLILRRIADGVTEDEIREKTGTTFEVSFEEGVRTCGE</sequence>
<dbReference type="InterPro" id="IPR004164">
    <property type="entry name" value="CoA_transf_AS"/>
</dbReference>
<name>A0A6B8VQC9_9CORY</name>
<dbReference type="GO" id="GO:0008410">
    <property type="term" value="F:CoA-transferase activity"/>
    <property type="evidence" value="ECO:0007669"/>
    <property type="project" value="InterPro"/>
</dbReference>
<dbReference type="EMBL" id="CP046453">
    <property type="protein sequence ID" value="QGU03604.1"/>
    <property type="molecule type" value="Genomic_DNA"/>
</dbReference>
<evidence type="ECO:0000256" key="6">
    <source>
        <dbReference type="ARBA" id="ARBA00081146"/>
    </source>
</evidence>
<evidence type="ECO:0000256" key="3">
    <source>
        <dbReference type="ARBA" id="ARBA00065483"/>
    </source>
</evidence>
<dbReference type="InterPro" id="IPR037171">
    <property type="entry name" value="NagB/RpiA_transferase-like"/>
</dbReference>
<evidence type="ECO:0000256" key="2">
    <source>
        <dbReference type="ARBA" id="ARBA00022679"/>
    </source>
</evidence>
<dbReference type="PANTHER" id="PTHR13707:SF57">
    <property type="entry name" value="SUCCINYL-COA:3-KETOACID COENZYME A TRANSFERASE SUBUNIT B-RELATED"/>
    <property type="match status" value="1"/>
</dbReference>
<dbReference type="NCBIfam" id="TIGR02428">
    <property type="entry name" value="pcaJ_scoB_fam"/>
    <property type="match status" value="1"/>
</dbReference>
<accession>A0A6B8VQC9</accession>
<dbReference type="SUPFAM" id="SSF100950">
    <property type="entry name" value="NagB/RpiA/CoA transferase-like"/>
    <property type="match status" value="1"/>
</dbReference>
<dbReference type="SMART" id="SM00882">
    <property type="entry name" value="CoA_trans"/>
    <property type="match status" value="1"/>
</dbReference>
<dbReference type="PANTHER" id="PTHR13707">
    <property type="entry name" value="KETOACID-COENZYME A TRANSFERASE"/>
    <property type="match status" value="1"/>
</dbReference>
<gene>
    <name evidence="7" type="primary">scoB1</name>
    <name evidence="7" type="ORF">CETAM_01595</name>
</gene>